<accession>A0A8H3H766</accession>
<evidence type="ECO:0000313" key="3">
    <source>
        <dbReference type="Proteomes" id="UP000663850"/>
    </source>
</evidence>
<protein>
    <submittedName>
        <fullName evidence="2">Uncharacterized protein</fullName>
    </submittedName>
</protein>
<organism evidence="2 3">
    <name type="scientific">Rhizoctonia solani</name>
    <dbReference type="NCBI Taxonomy" id="456999"/>
    <lineage>
        <taxon>Eukaryota</taxon>
        <taxon>Fungi</taxon>
        <taxon>Dikarya</taxon>
        <taxon>Basidiomycota</taxon>
        <taxon>Agaricomycotina</taxon>
        <taxon>Agaricomycetes</taxon>
        <taxon>Cantharellales</taxon>
        <taxon>Ceratobasidiaceae</taxon>
        <taxon>Rhizoctonia</taxon>
    </lineage>
</organism>
<gene>
    <name evidence="2" type="ORF">RDB_LOCUS81464</name>
</gene>
<feature type="region of interest" description="Disordered" evidence="1">
    <location>
        <begin position="61"/>
        <end position="90"/>
    </location>
</feature>
<comment type="caution">
    <text evidence="2">The sequence shown here is derived from an EMBL/GenBank/DDBJ whole genome shotgun (WGS) entry which is preliminary data.</text>
</comment>
<sequence>MTIEPRKYINRSISQSDHLVGTGPTPPVYPPFPSVLRAVKGLMKVSSPINVTPQLTVRATHRMRSKSPLREPINMDSRHTTSTPDMRMIT</sequence>
<dbReference type="Proteomes" id="UP000663850">
    <property type="component" value="Unassembled WGS sequence"/>
</dbReference>
<dbReference type="EMBL" id="CAJMWZ010004285">
    <property type="protein sequence ID" value="CAE6487704.1"/>
    <property type="molecule type" value="Genomic_DNA"/>
</dbReference>
<name>A0A8H3H766_9AGAM</name>
<evidence type="ECO:0000256" key="1">
    <source>
        <dbReference type="SAM" id="MobiDB-lite"/>
    </source>
</evidence>
<proteinExistence type="predicted"/>
<evidence type="ECO:0000313" key="2">
    <source>
        <dbReference type="EMBL" id="CAE6487704.1"/>
    </source>
</evidence>
<dbReference type="AlphaFoldDB" id="A0A8H3H766"/>
<reference evidence="2" key="1">
    <citation type="submission" date="2021-01" db="EMBL/GenBank/DDBJ databases">
        <authorList>
            <person name="Kaushik A."/>
        </authorList>
    </citation>
    <scope>NUCLEOTIDE SEQUENCE</scope>
    <source>
        <strain evidence="2">Type strain: AG8-Rh-89/</strain>
    </source>
</reference>